<dbReference type="FunFam" id="3.40.50.300:FF:001067">
    <property type="entry name" value="DNA mismatch repair protein MSH5"/>
    <property type="match status" value="1"/>
</dbReference>
<accession>A0A6A6D1M5</accession>
<evidence type="ECO:0000256" key="10">
    <source>
        <dbReference type="ARBA" id="ARBA00073549"/>
    </source>
</evidence>
<dbReference type="SUPFAM" id="SSF48334">
    <property type="entry name" value="DNA repair protein MutS, domain III"/>
    <property type="match status" value="1"/>
</dbReference>
<dbReference type="OrthoDB" id="29596at2759"/>
<evidence type="ECO:0000256" key="9">
    <source>
        <dbReference type="ARBA" id="ARBA00023254"/>
    </source>
</evidence>
<dbReference type="SUPFAM" id="SSF52540">
    <property type="entry name" value="P-loop containing nucleoside triphosphate hydrolases"/>
    <property type="match status" value="1"/>
</dbReference>
<evidence type="ECO:0000256" key="4">
    <source>
        <dbReference type="ARBA" id="ARBA00022454"/>
    </source>
</evidence>
<organism evidence="14 15">
    <name type="scientific">Zasmidium cellare ATCC 36951</name>
    <dbReference type="NCBI Taxonomy" id="1080233"/>
    <lineage>
        <taxon>Eukaryota</taxon>
        <taxon>Fungi</taxon>
        <taxon>Dikarya</taxon>
        <taxon>Ascomycota</taxon>
        <taxon>Pezizomycotina</taxon>
        <taxon>Dothideomycetes</taxon>
        <taxon>Dothideomycetidae</taxon>
        <taxon>Mycosphaerellales</taxon>
        <taxon>Mycosphaerellaceae</taxon>
        <taxon>Zasmidium</taxon>
    </lineage>
</organism>
<evidence type="ECO:0000313" key="15">
    <source>
        <dbReference type="Proteomes" id="UP000799537"/>
    </source>
</evidence>
<dbReference type="InterPro" id="IPR027417">
    <property type="entry name" value="P-loop_NTPase"/>
</dbReference>
<evidence type="ECO:0000256" key="3">
    <source>
        <dbReference type="ARBA" id="ARBA00006271"/>
    </source>
</evidence>
<dbReference type="InterPro" id="IPR045076">
    <property type="entry name" value="MutS"/>
</dbReference>
<dbReference type="PROSITE" id="PS00486">
    <property type="entry name" value="DNA_MISMATCH_REPAIR_2"/>
    <property type="match status" value="1"/>
</dbReference>
<dbReference type="PANTHER" id="PTHR11361:SF20">
    <property type="entry name" value="MUTS PROTEIN HOMOLOG 5"/>
    <property type="match status" value="1"/>
</dbReference>
<dbReference type="GO" id="GO:0140664">
    <property type="term" value="F:ATP-dependent DNA damage sensor activity"/>
    <property type="evidence" value="ECO:0007669"/>
    <property type="project" value="InterPro"/>
</dbReference>
<dbReference type="InterPro" id="IPR000432">
    <property type="entry name" value="DNA_mismatch_repair_MutS_C"/>
</dbReference>
<dbReference type="Proteomes" id="UP000799537">
    <property type="component" value="Unassembled WGS sequence"/>
</dbReference>
<dbReference type="GO" id="GO:0051026">
    <property type="term" value="P:chiasma assembly"/>
    <property type="evidence" value="ECO:0007669"/>
    <property type="project" value="TreeGrafter"/>
</dbReference>
<keyword evidence="5" id="KW-0547">Nucleotide-binding</keyword>
<evidence type="ECO:0000256" key="2">
    <source>
        <dbReference type="ARBA" id="ARBA00004286"/>
    </source>
</evidence>
<dbReference type="EMBL" id="ML993580">
    <property type="protein sequence ID" value="KAF2173327.1"/>
    <property type="molecule type" value="Genomic_DNA"/>
</dbReference>
<dbReference type="Pfam" id="PF00488">
    <property type="entry name" value="MutS_V"/>
    <property type="match status" value="1"/>
</dbReference>
<evidence type="ECO:0000256" key="6">
    <source>
        <dbReference type="ARBA" id="ARBA00022840"/>
    </source>
</evidence>
<evidence type="ECO:0000256" key="1">
    <source>
        <dbReference type="ARBA" id="ARBA00004123"/>
    </source>
</evidence>
<dbReference type="PANTHER" id="PTHR11361">
    <property type="entry name" value="DNA MISMATCH REPAIR PROTEIN MUTS FAMILY MEMBER"/>
    <property type="match status" value="1"/>
</dbReference>
<dbReference type="GO" id="GO:0005524">
    <property type="term" value="F:ATP binding"/>
    <property type="evidence" value="ECO:0007669"/>
    <property type="project" value="UniProtKB-KW"/>
</dbReference>
<evidence type="ECO:0000256" key="11">
    <source>
        <dbReference type="ARBA" id="ARBA00077470"/>
    </source>
</evidence>
<dbReference type="GO" id="GO:0005694">
    <property type="term" value="C:chromosome"/>
    <property type="evidence" value="ECO:0007669"/>
    <property type="project" value="UniProtKB-SubCell"/>
</dbReference>
<dbReference type="GO" id="GO:0005634">
    <property type="term" value="C:nucleus"/>
    <property type="evidence" value="ECO:0007669"/>
    <property type="project" value="UniProtKB-SubCell"/>
</dbReference>
<dbReference type="InterPro" id="IPR036187">
    <property type="entry name" value="DNA_mismatch_repair_MutS_sf"/>
</dbReference>
<comment type="similarity">
    <text evidence="3">Belongs to the DNA mismatch repair MutS family.</text>
</comment>
<evidence type="ECO:0000256" key="8">
    <source>
        <dbReference type="ARBA" id="ARBA00023242"/>
    </source>
</evidence>
<sequence length="873" mass="95369">MAVNVTDRGSMGCAYYVAREEKLCMMEDIQLGGADMVDALKLFIEPTVVLTSIKCNDEVIDRLDPEGRNNSTPVEGRSDQTRLPYLLECRPPADFGYQAAQDKLVELRIGQRDGPAVSYVVPGDVLARDDEGAADDAGHSGQQAQLLRLAGWINLDSRMSVGCVGALLSYLQRRRSTRFLPLDPNAGSMFRVSSIEMFSMSGTMFINADTLASLQITSTESHPNAQQHGPTSKNASGGSKEGFSVYGLFHHLATTLQGRLLLRQYFLRPSLNLETITERHDAISVLLAPNNAATLDSLIKDLKGVKHMRAVTTNLRKGVRGGFGAQKSISASVWEALRTFAYCALTITDDLATLNGGEALAICARISEKFDKPRLAAIGQAISDTIDFDESRLKRKTVVQQGIDAELDEIRRTYDGIDDLLSRAAEHIALRVPANLVDQLNVVYFPQIGFLISVMKDVEDAPPAHAGPPNDPWEKMFGSPTHAYYKNANTAELDDQFGDLYGRILDYEIEITQGLAHRVLEHEALINTASDLCGELDSLIALARGAKDYRLVRPRMSRDNDIKIKNGRHILQELTVDAFVPNDTRLFGGLGEEDALHHTSESAATPNGPGEREGPSMVLLTGPNYSGKSVYLKQVAIIVFMAHIGSFVPAESARIGLTDKIMTRIATRESVSRMQSAFMTDLQQASMALNLATRRSLIIIDEFGKGTESYDGAGLAAAVFEHLLARGPECPKVLGATHFHEIFESGFLPPSPSLGFAHMEVRVDTAASEVDNQITYLYVYREGRSMSSFGTCCAALNGIDKSVVQRAEELILYAAQGQDLVELCSELPAGELAELEEAETIARQFLAIDEFDDPRRLLEDLVGPSSKSTTAGE</sequence>
<keyword evidence="8" id="KW-0539">Nucleus</keyword>
<evidence type="ECO:0000256" key="5">
    <source>
        <dbReference type="ARBA" id="ARBA00022741"/>
    </source>
</evidence>
<dbReference type="Pfam" id="PF05192">
    <property type="entry name" value="MutS_III"/>
    <property type="match status" value="1"/>
</dbReference>
<dbReference type="GO" id="GO:0006298">
    <property type="term" value="P:mismatch repair"/>
    <property type="evidence" value="ECO:0007669"/>
    <property type="project" value="InterPro"/>
</dbReference>
<keyword evidence="4" id="KW-0158">Chromosome</keyword>
<keyword evidence="7" id="KW-0238">DNA-binding</keyword>
<keyword evidence="9" id="KW-0469">Meiosis</keyword>
<dbReference type="Gene3D" id="1.10.1420.10">
    <property type="match status" value="1"/>
</dbReference>
<feature type="domain" description="DNA mismatch repair proteins mutS family" evidence="13">
    <location>
        <begin position="696"/>
        <end position="712"/>
    </location>
</feature>
<evidence type="ECO:0000256" key="12">
    <source>
        <dbReference type="SAM" id="MobiDB-lite"/>
    </source>
</evidence>
<dbReference type="GO" id="GO:0030983">
    <property type="term" value="F:mismatched DNA binding"/>
    <property type="evidence" value="ECO:0007669"/>
    <property type="project" value="InterPro"/>
</dbReference>
<gene>
    <name evidence="14" type="ORF">M409DRAFT_62859</name>
</gene>
<dbReference type="InterPro" id="IPR007696">
    <property type="entry name" value="DNA_mismatch_repair_MutS_core"/>
</dbReference>
<evidence type="ECO:0000313" key="14">
    <source>
        <dbReference type="EMBL" id="KAF2173327.1"/>
    </source>
</evidence>
<dbReference type="RefSeq" id="XP_033674216.1">
    <property type="nucleotide sequence ID" value="XM_033815336.1"/>
</dbReference>
<reference evidence="14" key="1">
    <citation type="journal article" date="2020" name="Stud. Mycol.">
        <title>101 Dothideomycetes genomes: a test case for predicting lifestyles and emergence of pathogens.</title>
        <authorList>
            <person name="Haridas S."/>
            <person name="Albert R."/>
            <person name="Binder M."/>
            <person name="Bloem J."/>
            <person name="Labutti K."/>
            <person name="Salamov A."/>
            <person name="Andreopoulos B."/>
            <person name="Baker S."/>
            <person name="Barry K."/>
            <person name="Bills G."/>
            <person name="Bluhm B."/>
            <person name="Cannon C."/>
            <person name="Castanera R."/>
            <person name="Culley D."/>
            <person name="Daum C."/>
            <person name="Ezra D."/>
            <person name="Gonzalez J."/>
            <person name="Henrissat B."/>
            <person name="Kuo A."/>
            <person name="Liang C."/>
            <person name="Lipzen A."/>
            <person name="Lutzoni F."/>
            <person name="Magnuson J."/>
            <person name="Mondo S."/>
            <person name="Nolan M."/>
            <person name="Ohm R."/>
            <person name="Pangilinan J."/>
            <person name="Park H.-J."/>
            <person name="Ramirez L."/>
            <person name="Alfaro M."/>
            <person name="Sun H."/>
            <person name="Tritt A."/>
            <person name="Yoshinaga Y."/>
            <person name="Zwiers L.-H."/>
            <person name="Turgeon B."/>
            <person name="Goodwin S."/>
            <person name="Spatafora J."/>
            <person name="Crous P."/>
            <person name="Grigoriev I."/>
        </authorList>
    </citation>
    <scope>NUCLEOTIDE SEQUENCE</scope>
    <source>
        <strain evidence="14">ATCC 36951</strain>
    </source>
</reference>
<dbReference type="AlphaFoldDB" id="A0A6A6D1M5"/>
<evidence type="ECO:0000256" key="7">
    <source>
        <dbReference type="ARBA" id="ARBA00023125"/>
    </source>
</evidence>
<dbReference type="SMART" id="SM00534">
    <property type="entry name" value="MUTSac"/>
    <property type="match status" value="1"/>
</dbReference>
<feature type="compositionally biased region" description="Polar residues" evidence="12">
    <location>
        <begin position="219"/>
        <end position="237"/>
    </location>
</feature>
<protein>
    <recommendedName>
        <fullName evidence="10">DNA mismatch repair protein MSH5</fullName>
    </recommendedName>
    <alternativeName>
        <fullName evidence="11">MutS protein homolog 5</fullName>
    </alternativeName>
</protein>
<feature type="region of interest" description="Disordered" evidence="12">
    <location>
        <begin position="598"/>
        <end position="617"/>
    </location>
</feature>
<proteinExistence type="inferred from homology"/>
<dbReference type="SMART" id="SM00533">
    <property type="entry name" value="MUTSd"/>
    <property type="match status" value="1"/>
</dbReference>
<dbReference type="Gene3D" id="3.40.50.300">
    <property type="entry name" value="P-loop containing nucleotide triphosphate hydrolases"/>
    <property type="match status" value="1"/>
</dbReference>
<comment type="subcellular location">
    <subcellularLocation>
        <location evidence="2">Chromosome</location>
    </subcellularLocation>
    <subcellularLocation>
        <location evidence="1">Nucleus</location>
    </subcellularLocation>
</comment>
<evidence type="ECO:0000259" key="13">
    <source>
        <dbReference type="PROSITE" id="PS00486"/>
    </source>
</evidence>
<keyword evidence="15" id="KW-1185">Reference proteome</keyword>
<keyword evidence="6" id="KW-0067">ATP-binding</keyword>
<dbReference type="GeneID" id="54568608"/>
<name>A0A6A6D1M5_ZASCE</name>
<feature type="region of interest" description="Disordered" evidence="12">
    <location>
        <begin position="219"/>
        <end position="238"/>
    </location>
</feature>
<dbReference type="CDD" id="cd03281">
    <property type="entry name" value="ABC_MSH5_euk"/>
    <property type="match status" value="1"/>
</dbReference>